<feature type="region of interest" description="Disordered" evidence="1">
    <location>
        <begin position="70"/>
        <end position="137"/>
    </location>
</feature>
<reference evidence="3" key="1">
    <citation type="journal article" date="2017" name="Nat. Commun.">
        <title>The asparagus genome sheds light on the origin and evolution of a young Y chromosome.</title>
        <authorList>
            <person name="Harkess A."/>
            <person name="Zhou J."/>
            <person name="Xu C."/>
            <person name="Bowers J.E."/>
            <person name="Van der Hulst R."/>
            <person name="Ayyampalayam S."/>
            <person name="Mercati F."/>
            <person name="Riccardi P."/>
            <person name="McKain M.R."/>
            <person name="Kakrana A."/>
            <person name="Tang H."/>
            <person name="Ray J."/>
            <person name="Groenendijk J."/>
            <person name="Arikit S."/>
            <person name="Mathioni S.M."/>
            <person name="Nakano M."/>
            <person name="Shan H."/>
            <person name="Telgmann-Rauber A."/>
            <person name="Kanno A."/>
            <person name="Yue Z."/>
            <person name="Chen H."/>
            <person name="Li W."/>
            <person name="Chen Y."/>
            <person name="Xu X."/>
            <person name="Zhang Y."/>
            <person name="Luo S."/>
            <person name="Chen H."/>
            <person name="Gao J."/>
            <person name="Mao Z."/>
            <person name="Pires J.C."/>
            <person name="Luo M."/>
            <person name="Kudrna D."/>
            <person name="Wing R.A."/>
            <person name="Meyers B.C."/>
            <person name="Yi K."/>
            <person name="Kong H."/>
            <person name="Lavrijsen P."/>
            <person name="Sunseri F."/>
            <person name="Falavigna A."/>
            <person name="Ye Y."/>
            <person name="Leebens-Mack J.H."/>
            <person name="Chen G."/>
        </authorList>
    </citation>
    <scope>NUCLEOTIDE SEQUENCE [LARGE SCALE GENOMIC DNA]</scope>
    <source>
        <strain evidence="3">cv. DH0086</strain>
    </source>
</reference>
<feature type="compositionally biased region" description="Low complexity" evidence="1">
    <location>
        <begin position="70"/>
        <end position="87"/>
    </location>
</feature>
<protein>
    <submittedName>
        <fullName evidence="2">Uncharacterized protein</fullName>
    </submittedName>
</protein>
<keyword evidence="3" id="KW-1185">Reference proteome</keyword>
<proteinExistence type="predicted"/>
<gene>
    <name evidence="2" type="ORF">A4U43_C01F12010</name>
</gene>
<dbReference type="EMBL" id="CM007381">
    <property type="protein sequence ID" value="ONK79936.1"/>
    <property type="molecule type" value="Genomic_DNA"/>
</dbReference>
<dbReference type="AlphaFoldDB" id="A0A5P1FNP0"/>
<evidence type="ECO:0000313" key="2">
    <source>
        <dbReference type="EMBL" id="ONK79936.1"/>
    </source>
</evidence>
<evidence type="ECO:0000313" key="3">
    <source>
        <dbReference type="Proteomes" id="UP000243459"/>
    </source>
</evidence>
<sequence length="168" mass="17824">MTLHPPLLKPTLVPSPGLHTALPLCRLDATLPDPLLLLRRHVANPSFPSTSRSAQNLLSSHLNATLVPLSSPASATSSHLTSPTTTSRGAVPDLRASPSSAKPSTPTNKQLLGPTPSLPLQPNPAPPSPARRQLLLRRDPGLLLSALESRLLGSQRKCPERKNPAELE</sequence>
<name>A0A5P1FNP0_ASPOF</name>
<dbReference type="Proteomes" id="UP000243459">
    <property type="component" value="Chromosome 1"/>
</dbReference>
<feature type="compositionally biased region" description="Pro residues" evidence="1">
    <location>
        <begin position="116"/>
        <end position="129"/>
    </location>
</feature>
<evidence type="ECO:0000256" key="1">
    <source>
        <dbReference type="SAM" id="MobiDB-lite"/>
    </source>
</evidence>
<dbReference type="Gramene" id="ONK79936">
    <property type="protein sequence ID" value="ONK79936"/>
    <property type="gene ID" value="A4U43_C01F12010"/>
</dbReference>
<feature type="compositionally biased region" description="Low complexity" evidence="1">
    <location>
        <begin position="96"/>
        <end position="107"/>
    </location>
</feature>
<organism evidence="2 3">
    <name type="scientific">Asparagus officinalis</name>
    <name type="common">Garden asparagus</name>
    <dbReference type="NCBI Taxonomy" id="4686"/>
    <lineage>
        <taxon>Eukaryota</taxon>
        <taxon>Viridiplantae</taxon>
        <taxon>Streptophyta</taxon>
        <taxon>Embryophyta</taxon>
        <taxon>Tracheophyta</taxon>
        <taxon>Spermatophyta</taxon>
        <taxon>Magnoliopsida</taxon>
        <taxon>Liliopsida</taxon>
        <taxon>Asparagales</taxon>
        <taxon>Asparagaceae</taxon>
        <taxon>Asparagoideae</taxon>
        <taxon>Asparagus</taxon>
    </lineage>
</organism>
<accession>A0A5P1FNP0</accession>